<dbReference type="EMBL" id="CP016543">
    <property type="protein sequence ID" value="ANU24841.1"/>
    <property type="molecule type" value="Genomic_DNA"/>
</dbReference>
<proteinExistence type="predicted"/>
<feature type="transmembrane region" description="Helical" evidence="6">
    <location>
        <begin position="163"/>
        <end position="183"/>
    </location>
</feature>
<dbReference type="InterPro" id="IPR019108">
    <property type="entry name" value="Caa3_assmbl_CtaG-rel"/>
</dbReference>
<evidence type="ECO:0000313" key="7">
    <source>
        <dbReference type="EMBL" id="ANU24841.1"/>
    </source>
</evidence>
<dbReference type="Proteomes" id="UP000092495">
    <property type="component" value="Chromosome"/>
</dbReference>
<organism evidence="7 8">
    <name type="scientific">Planococcus donghaensis</name>
    <dbReference type="NCBI Taxonomy" id="414778"/>
    <lineage>
        <taxon>Bacteria</taxon>
        <taxon>Bacillati</taxon>
        <taxon>Bacillota</taxon>
        <taxon>Bacilli</taxon>
        <taxon>Bacillales</taxon>
        <taxon>Caryophanaceae</taxon>
        <taxon>Planococcus</taxon>
    </lineage>
</organism>
<comment type="subcellular location">
    <subcellularLocation>
        <location evidence="1">Cell membrane</location>
        <topology evidence="1">Multi-pass membrane protein</topology>
    </subcellularLocation>
</comment>
<dbReference type="Pfam" id="PF09678">
    <property type="entry name" value="Caa3_CtaG"/>
    <property type="match status" value="1"/>
</dbReference>
<evidence type="ECO:0000313" key="8">
    <source>
        <dbReference type="Proteomes" id="UP000092495"/>
    </source>
</evidence>
<evidence type="ECO:0000256" key="2">
    <source>
        <dbReference type="ARBA" id="ARBA00022475"/>
    </source>
</evidence>
<keyword evidence="3 6" id="KW-0812">Transmembrane</keyword>
<evidence type="ECO:0000256" key="6">
    <source>
        <dbReference type="SAM" id="Phobius"/>
    </source>
</evidence>
<reference evidence="7" key="1">
    <citation type="submission" date="2016-10" db="EMBL/GenBank/DDBJ databases">
        <authorList>
            <person name="See-Too W.S."/>
        </authorList>
    </citation>
    <scope>NUCLEOTIDE SEQUENCE</scope>
    <source>
        <strain evidence="7">DSM 22276</strain>
    </source>
</reference>
<protein>
    <recommendedName>
        <fullName evidence="9">Cytochrome c oxidase assembly factor CtaG</fullName>
    </recommendedName>
</protein>
<feature type="transmembrane region" description="Helical" evidence="6">
    <location>
        <begin position="26"/>
        <end position="46"/>
    </location>
</feature>
<dbReference type="KEGG" id="pdg:BCM40_08395"/>
<evidence type="ECO:0000256" key="5">
    <source>
        <dbReference type="ARBA" id="ARBA00023136"/>
    </source>
</evidence>
<keyword evidence="2" id="KW-1003">Cell membrane</keyword>
<keyword evidence="8" id="KW-1185">Reference proteome</keyword>
<dbReference type="STRING" id="414778.BCM40_08395"/>
<accession>A0A1C7EMI5</accession>
<gene>
    <name evidence="7" type="ORF">BCM40_08395</name>
</gene>
<feature type="transmembrane region" description="Helical" evidence="6">
    <location>
        <begin position="100"/>
        <end position="119"/>
    </location>
</feature>
<keyword evidence="5 6" id="KW-0472">Membrane</keyword>
<feature type="transmembrane region" description="Helical" evidence="6">
    <location>
        <begin position="66"/>
        <end position="88"/>
    </location>
</feature>
<evidence type="ECO:0000256" key="1">
    <source>
        <dbReference type="ARBA" id="ARBA00004651"/>
    </source>
</evidence>
<name>A0A1C7EMI5_9BACL</name>
<evidence type="ECO:0000256" key="4">
    <source>
        <dbReference type="ARBA" id="ARBA00022989"/>
    </source>
</evidence>
<feature type="transmembrane region" description="Helical" evidence="6">
    <location>
        <begin position="212"/>
        <end position="231"/>
    </location>
</feature>
<keyword evidence="4 6" id="KW-1133">Transmembrane helix</keyword>
<dbReference type="AlphaFoldDB" id="A0A1C7EMI5"/>
<sequence length="256" mass="29187">MAVALVVVLVAYVYQFKAEEDFFKKFAFFFSALVVLYVTLGSPLHVLGDHYLFSAHMLEQSLIYTLLPPLLLLGLPKRFVAPIVRLGIRTKILSFLKRPLIPLLMFNVLFSFYHIPLVFNVVVDNNVLHNLMHFVLTLTAFFMWIPLIPMVKELDTLSEIHKIGYIFAAGMLLTPACALIIFADQSFYTVYSDAPQLFASLPPLEDQRTGGIVMKVVQEIVYSTVIGYIFFTWARKERLSKVDPVPTNSFIEEVNQ</sequence>
<evidence type="ECO:0008006" key="9">
    <source>
        <dbReference type="Google" id="ProtNLM"/>
    </source>
</evidence>
<feature type="transmembrane region" description="Helical" evidence="6">
    <location>
        <begin position="131"/>
        <end position="151"/>
    </location>
</feature>
<dbReference type="GO" id="GO:0005886">
    <property type="term" value="C:plasma membrane"/>
    <property type="evidence" value="ECO:0007669"/>
    <property type="project" value="UniProtKB-SubCell"/>
</dbReference>
<evidence type="ECO:0000256" key="3">
    <source>
        <dbReference type="ARBA" id="ARBA00022692"/>
    </source>
</evidence>